<dbReference type="HOGENOM" id="CLU_2954033_0_0_11"/>
<protein>
    <submittedName>
        <fullName evidence="2">Uncharacterized protein</fullName>
    </submittedName>
</protein>
<dbReference type="AlphaFoldDB" id="D6E908"/>
<dbReference type="Proteomes" id="UP000008805">
    <property type="component" value="Chromosome"/>
</dbReference>
<organism evidence="2 3">
    <name type="scientific">Gordonibacter pamelaeae 7-10-1-b</name>
    <dbReference type="NCBI Taxonomy" id="657308"/>
    <lineage>
        <taxon>Bacteria</taxon>
        <taxon>Bacillati</taxon>
        <taxon>Actinomycetota</taxon>
        <taxon>Coriobacteriia</taxon>
        <taxon>Eggerthellales</taxon>
        <taxon>Eggerthellaceae</taxon>
        <taxon>Gordonibacter</taxon>
    </lineage>
</organism>
<gene>
    <name evidence="2" type="ORF">GPA_17230</name>
</gene>
<feature type="compositionally biased region" description="Basic residues" evidence="1">
    <location>
        <begin position="49"/>
        <end position="59"/>
    </location>
</feature>
<name>D6E908_9ACTN</name>
<feature type="region of interest" description="Disordered" evidence="1">
    <location>
        <begin position="40"/>
        <end position="59"/>
    </location>
</feature>
<reference evidence="2 3" key="1">
    <citation type="submission" date="2010-03" db="EMBL/GenBank/DDBJ databases">
        <title>The genome sequence of Gordonibacter pamelaeae 7-10-1-bT.</title>
        <authorList>
            <consortium name="metaHIT consortium -- http://www.metahit.eu/"/>
            <person name="Pajon A."/>
            <person name="Turner K."/>
            <person name="Parkhill J."/>
            <person name="Timmis K."/>
            <person name="Oxley A."/>
            <person name="Wurdemann D."/>
        </authorList>
    </citation>
    <scope>NUCLEOTIDE SEQUENCE [LARGE SCALE GENOMIC DNA]</scope>
    <source>
        <strain evidence="3">7-10-1-b</strain>
    </source>
</reference>
<dbReference type="EMBL" id="FP929047">
    <property type="protein sequence ID" value="CBL04205.1"/>
    <property type="molecule type" value="Genomic_DNA"/>
</dbReference>
<sequence>MLVRFPAVVVLRLLYRSRAARRTTVRPSYQIAMKREGKYGSGTAALRAPARKQPPRLAQ</sequence>
<reference evidence="2 3" key="2">
    <citation type="submission" date="2010-03" db="EMBL/GenBank/DDBJ databases">
        <authorList>
            <person name="Pajon A."/>
        </authorList>
    </citation>
    <scope>NUCLEOTIDE SEQUENCE [LARGE SCALE GENOMIC DNA]</scope>
    <source>
        <strain evidence="3">7-10-1-b</strain>
    </source>
</reference>
<accession>D6E908</accession>
<evidence type="ECO:0000313" key="3">
    <source>
        <dbReference type="Proteomes" id="UP000008805"/>
    </source>
</evidence>
<evidence type="ECO:0000256" key="1">
    <source>
        <dbReference type="SAM" id="MobiDB-lite"/>
    </source>
</evidence>
<evidence type="ECO:0000313" key="2">
    <source>
        <dbReference type="EMBL" id="CBL04205.1"/>
    </source>
</evidence>
<keyword evidence="3" id="KW-1185">Reference proteome</keyword>
<dbReference type="KEGG" id="gpa:GPA_17230"/>
<proteinExistence type="predicted"/>